<evidence type="ECO:0000259" key="5">
    <source>
        <dbReference type="PROSITE" id="PS51193"/>
    </source>
</evidence>
<comment type="caution">
    <text evidence="6">The sequence shown here is derived from an EMBL/GenBank/DDBJ whole genome shotgun (WGS) entry which is preliminary data.</text>
</comment>
<name>A0ABW7WC87_9NOCA</name>
<keyword evidence="3" id="KW-0067">ATP-binding</keyword>
<feature type="region of interest" description="Disordered" evidence="4">
    <location>
        <begin position="347"/>
        <end position="383"/>
    </location>
</feature>
<dbReference type="InterPro" id="IPR027417">
    <property type="entry name" value="P-loop_NTPase"/>
</dbReference>
<evidence type="ECO:0000256" key="2">
    <source>
        <dbReference type="ARBA" id="ARBA00022801"/>
    </source>
</evidence>
<accession>A0ABW7WC87</accession>
<organism evidence="6 7">
    <name type="scientific">Nocardia beijingensis</name>
    <dbReference type="NCBI Taxonomy" id="95162"/>
    <lineage>
        <taxon>Bacteria</taxon>
        <taxon>Bacillati</taxon>
        <taxon>Actinomycetota</taxon>
        <taxon>Actinomycetes</taxon>
        <taxon>Mycobacteriales</taxon>
        <taxon>Nocardiaceae</taxon>
        <taxon>Nocardia</taxon>
    </lineage>
</organism>
<evidence type="ECO:0000256" key="4">
    <source>
        <dbReference type="SAM" id="MobiDB-lite"/>
    </source>
</evidence>
<keyword evidence="2" id="KW-0378">Hydrolase</keyword>
<evidence type="ECO:0000313" key="7">
    <source>
        <dbReference type="Proteomes" id="UP001611450"/>
    </source>
</evidence>
<dbReference type="InterPro" id="IPR014013">
    <property type="entry name" value="Helic_SF1/SF2_ATP-bd_DinG/Rad3"/>
</dbReference>
<dbReference type="EMBL" id="JBIRXV010000001">
    <property type="protein sequence ID" value="MFI2320579.1"/>
    <property type="molecule type" value="Genomic_DNA"/>
</dbReference>
<feature type="domain" description="Helicase ATP-binding" evidence="5">
    <location>
        <begin position="190"/>
        <end position="505"/>
    </location>
</feature>
<dbReference type="Gene3D" id="3.40.50.300">
    <property type="entry name" value="P-loop containing nucleotide triphosphate hydrolases"/>
    <property type="match status" value="1"/>
</dbReference>
<evidence type="ECO:0000256" key="3">
    <source>
        <dbReference type="ARBA" id="ARBA00022840"/>
    </source>
</evidence>
<evidence type="ECO:0000313" key="6">
    <source>
        <dbReference type="EMBL" id="MFI2320579.1"/>
    </source>
</evidence>
<protein>
    <recommendedName>
        <fullName evidence="5">Helicase ATP-binding domain-containing protein</fullName>
    </recommendedName>
</protein>
<proteinExistence type="predicted"/>
<keyword evidence="1" id="KW-0547">Nucleotide-binding</keyword>
<dbReference type="RefSeq" id="WP_396945036.1">
    <property type="nucleotide sequence ID" value="NZ_JBIRXV010000001.1"/>
</dbReference>
<dbReference type="Proteomes" id="UP001611450">
    <property type="component" value="Unassembled WGS sequence"/>
</dbReference>
<feature type="compositionally biased region" description="Basic and acidic residues" evidence="4">
    <location>
        <begin position="372"/>
        <end position="383"/>
    </location>
</feature>
<dbReference type="PROSITE" id="PS51193">
    <property type="entry name" value="HELICASE_ATP_BIND_2"/>
    <property type="match status" value="1"/>
</dbReference>
<evidence type="ECO:0000256" key="1">
    <source>
        <dbReference type="ARBA" id="ARBA00022741"/>
    </source>
</evidence>
<dbReference type="InterPro" id="IPR003593">
    <property type="entry name" value="AAA+_ATPase"/>
</dbReference>
<reference evidence="6 7" key="1">
    <citation type="submission" date="2024-10" db="EMBL/GenBank/DDBJ databases">
        <title>The Natural Products Discovery Center: Release of the First 8490 Sequenced Strains for Exploring Actinobacteria Biosynthetic Diversity.</title>
        <authorList>
            <person name="Kalkreuter E."/>
            <person name="Kautsar S.A."/>
            <person name="Yang D."/>
            <person name="Bader C.D."/>
            <person name="Teijaro C.N."/>
            <person name="Fluegel L."/>
            <person name="Davis C.M."/>
            <person name="Simpson J.R."/>
            <person name="Lauterbach L."/>
            <person name="Steele A.D."/>
            <person name="Gui C."/>
            <person name="Meng S."/>
            <person name="Li G."/>
            <person name="Viehrig K."/>
            <person name="Ye F."/>
            <person name="Su P."/>
            <person name="Kiefer A.F."/>
            <person name="Nichols A."/>
            <person name="Cepeda A.J."/>
            <person name="Yan W."/>
            <person name="Fan B."/>
            <person name="Jiang Y."/>
            <person name="Adhikari A."/>
            <person name="Zheng C.-J."/>
            <person name="Schuster L."/>
            <person name="Cowan T.M."/>
            <person name="Smanski M.J."/>
            <person name="Chevrette M.G."/>
            <person name="De Carvalho L.P.S."/>
            <person name="Shen B."/>
        </authorList>
    </citation>
    <scope>NUCLEOTIDE SEQUENCE [LARGE SCALE GENOMIC DNA]</scope>
    <source>
        <strain evidence="6 7">NPDC019626</strain>
    </source>
</reference>
<dbReference type="SMART" id="SM00382">
    <property type="entry name" value="AAA"/>
    <property type="match status" value="1"/>
</dbReference>
<gene>
    <name evidence="6" type="ORF">ACH47G_08820</name>
</gene>
<dbReference type="SUPFAM" id="SSF52540">
    <property type="entry name" value="P-loop containing nucleoside triphosphate hydrolases"/>
    <property type="match status" value="1"/>
</dbReference>
<keyword evidence="7" id="KW-1185">Reference proteome</keyword>
<sequence length="1078" mass="117587">MTSLRQLATQIACAFSEEFFGFPGADGRTVVPLDQAGLIASGRMDLWSDWPDQPEDTQRLVGQFLRLRHNELGSPRRFLEAARKLRHDQNSPYQVPDEIPDNAVTYVIARHGQHPLELAQRLLEEAETKYLQGRRPLPVAGPGKYSFGWHGESTVELPITVHGATVAPVVLDTAGKVDDVKVSPAELKALANHLARVSGTSPWQSGIIEELFDKLRDVDDLPVTELLLRAGGIRLLNAPTGVGKSVLTRLLAVHLARQGVPVAIVVGTIHDALSAAEQIADEEDTARRLTTSIEHDLAVLGTPARCVALVSPRRLDEKATQAAERGEWDRFDQLGYGCVLPALTVDGPPPAAPDEPCTSLRALPEPDQEETSPDKKGRQAKADAEERYACPMLSACGRHRGFHNAAAADIIVTNHHNLIHGTVPIPVRVDGIDHSRMPVLEFLMRRCPVLIIDEIDLLQSNMFDAGARQLVLAASGGRQELPLAQLDTQRTMLMPAEDREVFPALSRTRFLADQFLNYVLEQDLWLEADLDRPGSGWHVPGANDRMLLQALFGVEDAIDGIAPEIYEQFNALFPDTREVNGGTPPRKMRKVATLLRSVISNDTGQDRIREVTHSLHRTLARRVRDKELRRAVVNALLVRTWLGALHQSLTRLTFAVSSPGTELPAARVLADKLGNFVQHATIPYGPLGYLLFGFRVDKMSDPYPQGKLSVQAIAGDPHTTIAQLGGTVALATAGVQRIVLGLSATAFFPGAAREHIKAEVTYAMTDAAPGAFTTRAGKALDEEFQAIHIGGRSESQKPDAIRELGKTLWDQHLDRHLRKLAETAPDRELCMLVGNSYKHAALLGAGIASHVGDPSWVAVVVPKDHRSSAVALPSGVVRVTVEDLEALPREYPNVKVCIAPLSLVARGLNILVPGDQRSALASVWVCVRPPTQLTDSAEMFASVNSHALNIGIPGPDPAAVLNEQRQAAFSRLYHILASDPRFSRLSRVLKAEAVAGMLVDLIQLAGRARRGGTPVELYLVDGAFHDAKFGSDLPGLLRFYYDNLTPASQRALSRIYGSTLVSWLDFAGIDHTSEDDNR</sequence>